<evidence type="ECO:0000256" key="1">
    <source>
        <dbReference type="ARBA" id="ARBA00004304"/>
    </source>
</evidence>
<keyword evidence="8" id="KW-0813">Transport</keyword>
<evidence type="ECO:0000256" key="8">
    <source>
        <dbReference type="RuleBase" id="RU367142"/>
    </source>
</evidence>
<keyword evidence="4" id="KW-0809">Transit peptide</keyword>
<evidence type="ECO:0000256" key="3">
    <source>
        <dbReference type="ARBA" id="ARBA00022692"/>
    </source>
</evidence>
<dbReference type="GO" id="GO:0005744">
    <property type="term" value="C:TIM23 mitochondrial import inner membrane translocase complex"/>
    <property type="evidence" value="ECO:0007669"/>
    <property type="project" value="UniProtKB-UniRule"/>
</dbReference>
<keyword evidence="3 8" id="KW-0812">Transmembrane</keyword>
<dbReference type="InterPro" id="IPR013261">
    <property type="entry name" value="Tim21"/>
</dbReference>
<evidence type="ECO:0000313" key="10">
    <source>
        <dbReference type="Proteomes" id="UP000838412"/>
    </source>
</evidence>
<dbReference type="AlphaFoldDB" id="A0A8K0A6F3"/>
<comment type="similarity">
    <text evidence="2 8">Belongs to the TIM21 family.</text>
</comment>
<comment type="function">
    <text evidence="8">Essential component of the TIM23 complex, a complex that mediates the translocation of transit peptide-containing proteins across the mitochondrial inner membrane.</text>
</comment>
<dbReference type="Proteomes" id="UP000838412">
    <property type="component" value="Chromosome 7"/>
</dbReference>
<organism evidence="9 10">
    <name type="scientific">Branchiostoma lanceolatum</name>
    <name type="common">Common lancelet</name>
    <name type="synonym">Amphioxus lanceolatum</name>
    <dbReference type="NCBI Taxonomy" id="7740"/>
    <lineage>
        <taxon>Eukaryota</taxon>
        <taxon>Metazoa</taxon>
        <taxon>Chordata</taxon>
        <taxon>Cephalochordata</taxon>
        <taxon>Leptocardii</taxon>
        <taxon>Amphioxiformes</taxon>
        <taxon>Branchiostomatidae</taxon>
        <taxon>Branchiostoma</taxon>
    </lineage>
</organism>
<evidence type="ECO:0000256" key="4">
    <source>
        <dbReference type="ARBA" id="ARBA00022946"/>
    </source>
</evidence>
<dbReference type="OrthoDB" id="436405at2759"/>
<dbReference type="PANTHER" id="PTHR13032:SF6">
    <property type="entry name" value="MITOCHONDRIAL IMPORT INNER MEMBRANE TRANSLOCASE SUBUNIT TIM21"/>
    <property type="match status" value="1"/>
</dbReference>
<gene>
    <name evidence="9" type="primary">TIMM21</name>
    <name evidence="9" type="ORF">BLAG_LOCUS22274</name>
</gene>
<evidence type="ECO:0000256" key="6">
    <source>
        <dbReference type="ARBA" id="ARBA00023128"/>
    </source>
</evidence>
<comment type="subcellular location">
    <subcellularLocation>
        <location evidence="8">Mitochondrion inner membrane</location>
        <topology evidence="8">Single-pass membrane protein</topology>
    </subcellularLocation>
    <subcellularLocation>
        <location evidence="1">Mitochondrion membrane</location>
        <topology evidence="1">Single-pass membrane protein</topology>
    </subcellularLocation>
</comment>
<protein>
    <recommendedName>
        <fullName evidence="8">Mitochondrial import inner membrane translocase subunit Tim21</fullName>
    </recommendedName>
</protein>
<keyword evidence="5 8" id="KW-1133">Transmembrane helix</keyword>
<sequence length="244" mass="27728">MLSRLHPHKSIKMEFVALAVGVKNMQRVTNFREMSTKQLQYPVQMDLQGLSMKLLRVAGPPRWQSCRWQMRKAEDRGRGRREVVESRDGGTGGQLTVGQRVVEAGKDATYLGIVIFGVGVMGLLFYAIGRELFSGGSINGIYTDAMKRCKGNEEVKVALGTPIAGYGEETRRGRRRHPAYTEYTDDAGKKHMRMKFYLKGGSGRRATVHLEVTENDRGKYDSFRYLFVQLDAYPHRTMIIEDNR</sequence>
<reference evidence="9" key="1">
    <citation type="submission" date="2022-01" db="EMBL/GenBank/DDBJ databases">
        <authorList>
            <person name="Braso-Vives M."/>
        </authorList>
    </citation>
    <scope>NUCLEOTIDE SEQUENCE</scope>
</reference>
<name>A0A8K0A6F3_BRALA</name>
<evidence type="ECO:0000313" key="9">
    <source>
        <dbReference type="EMBL" id="CAH1269711.1"/>
    </source>
</evidence>
<dbReference type="GO" id="GO:0030150">
    <property type="term" value="P:protein import into mitochondrial matrix"/>
    <property type="evidence" value="ECO:0007669"/>
    <property type="project" value="UniProtKB-UniRule"/>
</dbReference>
<feature type="transmembrane region" description="Helical" evidence="8">
    <location>
        <begin position="108"/>
        <end position="128"/>
    </location>
</feature>
<evidence type="ECO:0000256" key="2">
    <source>
        <dbReference type="ARBA" id="ARBA00010867"/>
    </source>
</evidence>
<dbReference type="InterPro" id="IPR038552">
    <property type="entry name" value="Tim21_IMS_sf"/>
</dbReference>
<evidence type="ECO:0000256" key="5">
    <source>
        <dbReference type="ARBA" id="ARBA00022989"/>
    </source>
</evidence>
<comment type="subunit">
    <text evidence="8">Component of the TIM23 complex.</text>
</comment>
<keyword evidence="8" id="KW-0653">Protein transport</keyword>
<keyword evidence="8" id="KW-0999">Mitochondrion inner membrane</keyword>
<keyword evidence="6 8" id="KW-0496">Mitochondrion</keyword>
<keyword evidence="7 8" id="KW-0472">Membrane</keyword>
<dbReference type="PANTHER" id="PTHR13032">
    <property type="entry name" value="MITOCHONDRIAL IMPORT INNER MEMBRANE TRANSLOCASE SUBUNIT TIM21"/>
    <property type="match status" value="1"/>
</dbReference>
<accession>A0A8K0A6F3</accession>
<keyword evidence="8" id="KW-0811">Translocation</keyword>
<proteinExistence type="inferred from homology"/>
<dbReference type="Pfam" id="PF08294">
    <property type="entry name" value="TIM21"/>
    <property type="match status" value="1"/>
</dbReference>
<dbReference type="Gene3D" id="3.10.450.320">
    <property type="entry name" value="Mitochondrial import inner membrane translocase subunit Tim21"/>
    <property type="match status" value="1"/>
</dbReference>
<evidence type="ECO:0000256" key="7">
    <source>
        <dbReference type="ARBA" id="ARBA00023136"/>
    </source>
</evidence>
<keyword evidence="10" id="KW-1185">Reference proteome</keyword>
<dbReference type="EMBL" id="OV696692">
    <property type="protein sequence ID" value="CAH1269711.1"/>
    <property type="molecule type" value="Genomic_DNA"/>
</dbReference>